<dbReference type="Pfam" id="PF26215">
    <property type="entry name" value="HTH_animal"/>
    <property type="match status" value="1"/>
</dbReference>
<evidence type="ECO:0000313" key="3">
    <source>
        <dbReference type="Proteomes" id="UP000186698"/>
    </source>
</evidence>
<evidence type="ECO:0000259" key="2">
    <source>
        <dbReference type="PROSITE" id="PS50878"/>
    </source>
</evidence>
<dbReference type="PROSITE" id="PS50164">
    <property type="entry name" value="GIY_YIG"/>
    <property type="match status" value="1"/>
</dbReference>
<dbReference type="CDD" id="cd10442">
    <property type="entry name" value="GIY-YIG_PLEs"/>
    <property type="match status" value="1"/>
</dbReference>
<proteinExistence type="predicted"/>
<dbReference type="AlphaFoldDB" id="A0A8J1KPS1"/>
<dbReference type="PANTHER" id="PTHR21301">
    <property type="entry name" value="REVERSE TRANSCRIPTASE"/>
    <property type="match status" value="1"/>
</dbReference>
<dbReference type="GeneID" id="121393680"/>
<sequence length="753" mass="86779">MSVLQKGLSFCPTFTCDTFNLDIDLQRFFRNLRLKSYFSKMPVAIQPGTHSNAGLGHSQLSLKSSGLRNKSTFIPPTSDNVIEAYVKLVSSDVEKLKRKVIRNPMLGHKSNLNYQERACLTELMNNQDIVIKPADKGGALVVMNKQYYREEIYAQLSQADVYTKVNSSPLSSIQQCIMTKVYEAFDNGIIDEDLKGYLIKDNPITPVLYTLPKIHKNLEKPPGRPIVAGTDSVLSPIAIYLDTMLQPLVKNTKSFVKDTTHLLNKLSNIVLPDHEILLVSFDVASLYTSISHESGVNAIRHHLDTTEFSALQKLFLLDLLEIVLHQNYFLFEDSFYIQQRGTAMGSNVAPTYANLYMAHLEETKVYTHPLYLQHCMLYLRYIDDLLVIWDGTLGSLREFYTFLNNMEVTLEFTSVVDKMSLSFLDVQITRNGPVLDTNLFRKETDRNNLLHYSSFHPDSLKASLPLTQYMRLKRIVSKEADYKRGENEMTDRFKQRDYPEEVLRSNLDKIQNKSREELLTPVKRDNRQNERLAFVSNYSTASRQVGNIIRKHWHLLQSCHPNIAAFQDQPLLSYKRGKSLKDQLVRADIGSAKGHKQRFLQNPKFGTFPCLHCVQCNSIIKGNSFFHPHSGKKYSIKNYYTCESTYVIYLLKCPCGLLYIGETTQKIRDRICKHKSTIRREITALPVPAHFHAARHSVSQLKFQIIDSVDEPRRGGDRLMMLKKLEMQWIHKLDTIWPRGLNREYTPAMFMFR</sequence>
<evidence type="ECO:0000313" key="4">
    <source>
        <dbReference type="RefSeq" id="XP_041418743.1"/>
    </source>
</evidence>
<dbReference type="InterPro" id="IPR000477">
    <property type="entry name" value="RT_dom"/>
</dbReference>
<keyword evidence="3" id="KW-1185">Reference proteome</keyword>
<protein>
    <submittedName>
        <fullName evidence="4">Uncharacterized protein LOC121393680 isoform X1</fullName>
    </submittedName>
</protein>
<feature type="domain" description="Reverse transcriptase" evidence="2">
    <location>
        <begin position="192"/>
        <end position="435"/>
    </location>
</feature>
<dbReference type="KEGG" id="xla:121393680"/>
<dbReference type="PROSITE" id="PS50878">
    <property type="entry name" value="RT_POL"/>
    <property type="match status" value="1"/>
</dbReference>
<dbReference type="PANTHER" id="PTHR21301:SF12">
    <property type="match status" value="1"/>
</dbReference>
<dbReference type="Proteomes" id="UP000186698">
    <property type="component" value="Chromosome 5L"/>
</dbReference>
<accession>A0A8J1KPS1</accession>
<gene>
    <name evidence="4" type="primary">LOC121393680</name>
</gene>
<organism evidence="3 4">
    <name type="scientific">Xenopus laevis</name>
    <name type="common">African clawed frog</name>
    <dbReference type="NCBI Taxonomy" id="8355"/>
    <lineage>
        <taxon>Eukaryota</taxon>
        <taxon>Metazoa</taxon>
        <taxon>Chordata</taxon>
        <taxon>Craniata</taxon>
        <taxon>Vertebrata</taxon>
        <taxon>Euteleostomi</taxon>
        <taxon>Amphibia</taxon>
        <taxon>Batrachia</taxon>
        <taxon>Anura</taxon>
        <taxon>Pipoidea</taxon>
        <taxon>Pipidae</taxon>
        <taxon>Xenopodinae</taxon>
        <taxon>Xenopus</taxon>
        <taxon>Xenopus</taxon>
    </lineage>
</organism>
<evidence type="ECO:0000259" key="1">
    <source>
        <dbReference type="PROSITE" id="PS50164"/>
    </source>
</evidence>
<name>A0A8J1KPS1_XENLA</name>
<dbReference type="RefSeq" id="XP_041418743.1">
    <property type="nucleotide sequence ID" value="XM_041562809.1"/>
</dbReference>
<dbReference type="InterPro" id="IPR000305">
    <property type="entry name" value="GIY-YIG_endonuc"/>
</dbReference>
<reference evidence="4" key="1">
    <citation type="submission" date="2025-08" db="UniProtKB">
        <authorList>
            <consortium name="RefSeq"/>
        </authorList>
    </citation>
    <scope>IDENTIFICATION</scope>
    <source>
        <strain evidence="4">J_2021</strain>
        <tissue evidence="4">Erythrocytes</tissue>
    </source>
</reference>
<dbReference type="OrthoDB" id="9906091at2759"/>
<feature type="domain" description="GIY-YIG" evidence="1">
    <location>
        <begin position="644"/>
        <end position="743"/>
    </location>
</feature>
<dbReference type="InterPro" id="IPR058912">
    <property type="entry name" value="HTH_animal"/>
</dbReference>